<reference evidence="2 3" key="1">
    <citation type="submission" date="2017-09" db="EMBL/GenBank/DDBJ databases">
        <title>Complete genome sequence of Verrucomicrobial strain HZ-65, isolated from freshwater.</title>
        <authorList>
            <person name="Choi A."/>
        </authorList>
    </citation>
    <scope>NUCLEOTIDE SEQUENCE [LARGE SCALE GENOMIC DNA]</scope>
    <source>
        <strain evidence="2 3">HZ-65</strain>
    </source>
</reference>
<keyword evidence="3" id="KW-1185">Reference proteome</keyword>
<dbReference type="RefSeq" id="WP_096054359.1">
    <property type="nucleotide sequence ID" value="NZ_CP023344.1"/>
</dbReference>
<evidence type="ECO:0000256" key="1">
    <source>
        <dbReference type="SAM" id="Coils"/>
    </source>
</evidence>
<dbReference type="AlphaFoldDB" id="A0A290Q2J0"/>
<accession>A0A290Q2J0</accession>
<organism evidence="2 3">
    <name type="scientific">Nibricoccus aquaticus</name>
    <dbReference type="NCBI Taxonomy" id="2576891"/>
    <lineage>
        <taxon>Bacteria</taxon>
        <taxon>Pseudomonadati</taxon>
        <taxon>Verrucomicrobiota</taxon>
        <taxon>Opitutia</taxon>
        <taxon>Opitutales</taxon>
        <taxon>Opitutaceae</taxon>
        <taxon>Nibricoccus</taxon>
    </lineage>
</organism>
<gene>
    <name evidence="2" type="ORF">CMV30_01380</name>
</gene>
<sequence length="170" mass="18796">MTREQLFLQLLSDDLHTLHASALALEKDLNRLSREIESHNIDSLSGLVARINCVGFTPIEAMLREAGIPESRDGSEPQAVLNGVLAEAGEKIRRAETSRLGVAGAISIMRRAARYMEMYCSSVADSALRLRLDGLSDHLRAWAREWIGLELNLNAFAARPRIQEQVFAAA</sequence>
<evidence type="ECO:0000313" key="2">
    <source>
        <dbReference type="EMBL" id="ATC62724.1"/>
    </source>
</evidence>
<protein>
    <submittedName>
        <fullName evidence="2">Uncharacterized protein</fullName>
    </submittedName>
</protein>
<evidence type="ECO:0000313" key="3">
    <source>
        <dbReference type="Proteomes" id="UP000217265"/>
    </source>
</evidence>
<feature type="coiled-coil region" evidence="1">
    <location>
        <begin position="15"/>
        <end position="42"/>
    </location>
</feature>
<dbReference type="EMBL" id="CP023344">
    <property type="protein sequence ID" value="ATC62724.1"/>
    <property type="molecule type" value="Genomic_DNA"/>
</dbReference>
<name>A0A290Q2J0_9BACT</name>
<keyword evidence="1" id="KW-0175">Coiled coil</keyword>
<dbReference type="Proteomes" id="UP000217265">
    <property type="component" value="Chromosome"/>
</dbReference>
<dbReference type="KEGG" id="vbh:CMV30_01380"/>
<proteinExistence type="predicted"/>